<evidence type="ECO:0000256" key="1">
    <source>
        <dbReference type="SAM" id="MobiDB-lite"/>
    </source>
</evidence>
<evidence type="ECO:0000313" key="2">
    <source>
        <dbReference type="EMBL" id="KAL1504101.1"/>
    </source>
</evidence>
<accession>A0AB34IRP4</accession>
<dbReference type="AlphaFoldDB" id="A0AB34IRP4"/>
<keyword evidence="3" id="KW-1185">Reference proteome</keyword>
<dbReference type="Proteomes" id="UP001515480">
    <property type="component" value="Unassembled WGS sequence"/>
</dbReference>
<gene>
    <name evidence="2" type="ORF">AB1Y20_010511</name>
</gene>
<organism evidence="2 3">
    <name type="scientific">Prymnesium parvum</name>
    <name type="common">Toxic golden alga</name>
    <dbReference type="NCBI Taxonomy" id="97485"/>
    <lineage>
        <taxon>Eukaryota</taxon>
        <taxon>Haptista</taxon>
        <taxon>Haptophyta</taxon>
        <taxon>Prymnesiophyceae</taxon>
        <taxon>Prymnesiales</taxon>
        <taxon>Prymnesiaceae</taxon>
        <taxon>Prymnesium</taxon>
    </lineage>
</organism>
<protein>
    <recommendedName>
        <fullName evidence="4">NADH:ubiquinone oxidoreductase intermediate-associated protein 30 domain-containing protein</fullName>
    </recommendedName>
</protein>
<reference evidence="2 3" key="1">
    <citation type="journal article" date="2024" name="Science">
        <title>Giant polyketide synthase enzymes in the biosynthesis of giant marine polyether toxins.</title>
        <authorList>
            <person name="Fallon T.R."/>
            <person name="Shende V.V."/>
            <person name="Wierzbicki I.H."/>
            <person name="Pendleton A.L."/>
            <person name="Watervoot N.F."/>
            <person name="Auber R.P."/>
            <person name="Gonzalez D.J."/>
            <person name="Wisecaver J.H."/>
            <person name="Moore B.S."/>
        </authorList>
    </citation>
    <scope>NUCLEOTIDE SEQUENCE [LARGE SCALE GENOMIC DNA]</scope>
    <source>
        <strain evidence="2 3">12B1</strain>
    </source>
</reference>
<proteinExistence type="predicted"/>
<sequence length="321" mass="34821">MLLLLLLPAAVRAGWTTAGRAALGPAGRVTTASARTRAACAAIFPEDGEPAAAAEGRRRVGLEAKEMVGFWTVYDDLAMEDALGRMAYGASAGSIFSSRVVLRADGQISRGSNFPGGEWTLCGESEGGRKRMRLTLLNKAERQEWRYDGLVFWLELGADLPAEGLGSLGHAPPTAGGGGGGAGSQASTCELRVIGTTERWDVSSLTPTMMTKGRFSMVKLEVNRTTLTPTIKPFTREADPDEIRKEQEVLRRKDVAEAEDLRQLLDDVRQMKREHAADWQQRMRPSEWETPDALDDVRTSENPGGEEKDGGPGRGNEPFSM</sequence>
<evidence type="ECO:0008006" key="4">
    <source>
        <dbReference type="Google" id="ProtNLM"/>
    </source>
</evidence>
<name>A0AB34IRP4_PRYPA</name>
<feature type="region of interest" description="Disordered" evidence="1">
    <location>
        <begin position="274"/>
        <end position="321"/>
    </location>
</feature>
<comment type="caution">
    <text evidence="2">The sequence shown here is derived from an EMBL/GenBank/DDBJ whole genome shotgun (WGS) entry which is preliminary data.</text>
</comment>
<evidence type="ECO:0000313" key="3">
    <source>
        <dbReference type="Proteomes" id="UP001515480"/>
    </source>
</evidence>
<dbReference type="EMBL" id="JBGBPQ010000020">
    <property type="protein sequence ID" value="KAL1504101.1"/>
    <property type="molecule type" value="Genomic_DNA"/>
</dbReference>
<feature type="compositionally biased region" description="Basic and acidic residues" evidence="1">
    <location>
        <begin position="295"/>
        <end position="311"/>
    </location>
</feature>